<dbReference type="Gene3D" id="3.40.50.300">
    <property type="entry name" value="P-loop containing nucleotide triphosphate hydrolases"/>
    <property type="match status" value="2"/>
</dbReference>
<dbReference type="GO" id="GO:0005524">
    <property type="term" value="F:ATP binding"/>
    <property type="evidence" value="ECO:0007669"/>
    <property type="project" value="UniProtKB-KW"/>
</dbReference>
<evidence type="ECO:0000259" key="9">
    <source>
        <dbReference type="PROSITE" id="PS51192"/>
    </source>
</evidence>
<dbReference type="InterPro" id="IPR027417">
    <property type="entry name" value="P-loop_NTPase"/>
</dbReference>
<dbReference type="SUPFAM" id="SSF52540">
    <property type="entry name" value="P-loop containing nucleoside triphosphate hydrolases"/>
    <property type="match status" value="1"/>
</dbReference>
<organism evidence="11 12">
    <name type="scientific">Paxillus involutus ATCC 200175</name>
    <dbReference type="NCBI Taxonomy" id="664439"/>
    <lineage>
        <taxon>Eukaryota</taxon>
        <taxon>Fungi</taxon>
        <taxon>Dikarya</taxon>
        <taxon>Basidiomycota</taxon>
        <taxon>Agaricomycotina</taxon>
        <taxon>Agaricomycetes</taxon>
        <taxon>Agaricomycetidae</taxon>
        <taxon>Boletales</taxon>
        <taxon>Paxilineae</taxon>
        <taxon>Paxillaceae</taxon>
        <taxon>Paxillus</taxon>
    </lineage>
</organism>
<evidence type="ECO:0000259" key="10">
    <source>
        <dbReference type="PROSITE" id="PS51194"/>
    </source>
</evidence>
<evidence type="ECO:0000256" key="7">
    <source>
        <dbReference type="ARBA" id="ARBA00034808"/>
    </source>
</evidence>
<evidence type="ECO:0000256" key="8">
    <source>
        <dbReference type="SAM" id="MobiDB-lite"/>
    </source>
</evidence>
<dbReference type="EMBL" id="KN819479">
    <property type="protein sequence ID" value="KIJ09295.1"/>
    <property type="molecule type" value="Genomic_DNA"/>
</dbReference>
<dbReference type="PROSITE" id="PS51194">
    <property type="entry name" value="HELICASE_CTER"/>
    <property type="match status" value="1"/>
</dbReference>
<feature type="domain" description="Helicase ATP-binding" evidence="9">
    <location>
        <begin position="34"/>
        <end position="192"/>
    </location>
</feature>
<dbReference type="AlphaFoldDB" id="A0A0C9T0R7"/>
<evidence type="ECO:0000256" key="1">
    <source>
        <dbReference type="ARBA" id="ARBA00005446"/>
    </source>
</evidence>
<dbReference type="HOGENOM" id="CLU_001103_19_0_1"/>
<feature type="compositionally biased region" description="Polar residues" evidence="8">
    <location>
        <begin position="416"/>
        <end position="426"/>
    </location>
</feature>
<keyword evidence="4" id="KW-0238">DNA-binding</keyword>
<comment type="catalytic activity">
    <reaction evidence="6">
        <text>Couples ATP hydrolysis with the unwinding of duplex DNA by translocating in the 3'-5' direction.</text>
        <dbReference type="EC" id="5.6.2.4"/>
    </reaction>
</comment>
<dbReference type="SMART" id="SM00487">
    <property type="entry name" value="DEXDc"/>
    <property type="match status" value="1"/>
</dbReference>
<evidence type="ECO:0000256" key="3">
    <source>
        <dbReference type="ARBA" id="ARBA00022840"/>
    </source>
</evidence>
<keyword evidence="12" id="KW-1185">Reference proteome</keyword>
<dbReference type="PROSITE" id="PS51192">
    <property type="entry name" value="HELICASE_ATP_BIND_1"/>
    <property type="match status" value="1"/>
</dbReference>
<feature type="region of interest" description="Disordered" evidence="8">
    <location>
        <begin position="351"/>
        <end position="397"/>
    </location>
</feature>
<evidence type="ECO:0000256" key="4">
    <source>
        <dbReference type="ARBA" id="ARBA00023125"/>
    </source>
</evidence>
<dbReference type="PANTHER" id="PTHR13710">
    <property type="entry name" value="DNA HELICASE RECQ FAMILY MEMBER"/>
    <property type="match status" value="1"/>
</dbReference>
<comment type="similarity">
    <text evidence="1">Belongs to the helicase family. RecQ subfamily.</text>
</comment>
<gene>
    <name evidence="11" type="ORF">PAXINDRAFT_17613</name>
</gene>
<dbReference type="GO" id="GO:0003677">
    <property type="term" value="F:DNA binding"/>
    <property type="evidence" value="ECO:0007669"/>
    <property type="project" value="UniProtKB-KW"/>
</dbReference>
<evidence type="ECO:0000256" key="5">
    <source>
        <dbReference type="ARBA" id="ARBA00023235"/>
    </source>
</evidence>
<dbReference type="SMART" id="SM00490">
    <property type="entry name" value="HELICc"/>
    <property type="match status" value="1"/>
</dbReference>
<dbReference type="GO" id="GO:0009378">
    <property type="term" value="F:four-way junction helicase activity"/>
    <property type="evidence" value="ECO:0007669"/>
    <property type="project" value="TreeGrafter"/>
</dbReference>
<keyword evidence="5" id="KW-0413">Isomerase</keyword>
<reference evidence="12" key="2">
    <citation type="submission" date="2015-01" db="EMBL/GenBank/DDBJ databases">
        <title>Evolutionary Origins and Diversification of the Mycorrhizal Mutualists.</title>
        <authorList>
            <consortium name="DOE Joint Genome Institute"/>
            <consortium name="Mycorrhizal Genomics Consortium"/>
            <person name="Kohler A."/>
            <person name="Kuo A."/>
            <person name="Nagy L.G."/>
            <person name="Floudas D."/>
            <person name="Copeland A."/>
            <person name="Barry K.W."/>
            <person name="Cichocki N."/>
            <person name="Veneault-Fourrey C."/>
            <person name="LaButti K."/>
            <person name="Lindquist E.A."/>
            <person name="Lipzen A."/>
            <person name="Lundell T."/>
            <person name="Morin E."/>
            <person name="Murat C."/>
            <person name="Riley R."/>
            <person name="Ohm R."/>
            <person name="Sun H."/>
            <person name="Tunlid A."/>
            <person name="Henrissat B."/>
            <person name="Grigoriev I.V."/>
            <person name="Hibbett D.S."/>
            <person name="Martin F."/>
        </authorList>
    </citation>
    <scope>NUCLEOTIDE SEQUENCE [LARGE SCALE GENOMIC DNA]</scope>
    <source>
        <strain evidence="12">ATCC 200175</strain>
    </source>
</reference>
<feature type="compositionally biased region" description="Polar residues" evidence="8">
    <location>
        <begin position="356"/>
        <end position="366"/>
    </location>
</feature>
<dbReference type="EC" id="5.6.2.4" evidence="7"/>
<dbReference type="GO" id="GO:0000724">
    <property type="term" value="P:double-strand break repair via homologous recombination"/>
    <property type="evidence" value="ECO:0007669"/>
    <property type="project" value="TreeGrafter"/>
</dbReference>
<feature type="region of interest" description="Disordered" evidence="8">
    <location>
        <begin position="414"/>
        <end position="440"/>
    </location>
</feature>
<name>A0A0C9T0R7_PAXIN</name>
<dbReference type="InterPro" id="IPR011545">
    <property type="entry name" value="DEAD/DEAH_box_helicase_dom"/>
</dbReference>
<feature type="domain" description="Helicase C-terminal" evidence="10">
    <location>
        <begin position="234"/>
        <end position="377"/>
    </location>
</feature>
<evidence type="ECO:0000313" key="11">
    <source>
        <dbReference type="EMBL" id="KIJ09295.1"/>
    </source>
</evidence>
<dbReference type="InterPro" id="IPR014001">
    <property type="entry name" value="Helicase_ATP-bd"/>
</dbReference>
<evidence type="ECO:0000313" key="12">
    <source>
        <dbReference type="Proteomes" id="UP000053647"/>
    </source>
</evidence>
<reference evidence="11 12" key="1">
    <citation type="submission" date="2014-06" db="EMBL/GenBank/DDBJ databases">
        <authorList>
            <consortium name="DOE Joint Genome Institute"/>
            <person name="Kuo A."/>
            <person name="Kohler A."/>
            <person name="Nagy L.G."/>
            <person name="Floudas D."/>
            <person name="Copeland A."/>
            <person name="Barry K.W."/>
            <person name="Cichocki N."/>
            <person name="Veneault-Fourrey C."/>
            <person name="LaButti K."/>
            <person name="Lindquist E.A."/>
            <person name="Lipzen A."/>
            <person name="Lundell T."/>
            <person name="Morin E."/>
            <person name="Murat C."/>
            <person name="Sun H."/>
            <person name="Tunlid A."/>
            <person name="Henrissat B."/>
            <person name="Grigoriev I.V."/>
            <person name="Hibbett D.S."/>
            <person name="Martin F."/>
            <person name="Nordberg H.P."/>
            <person name="Cantor M.N."/>
            <person name="Hua S.X."/>
        </authorList>
    </citation>
    <scope>NUCLEOTIDE SEQUENCE [LARGE SCALE GENOMIC DNA]</scope>
    <source>
        <strain evidence="11 12">ATCC 200175</strain>
    </source>
</reference>
<dbReference type="GO" id="GO:0005737">
    <property type="term" value="C:cytoplasm"/>
    <property type="evidence" value="ECO:0007669"/>
    <property type="project" value="TreeGrafter"/>
</dbReference>
<protein>
    <recommendedName>
        <fullName evidence="7">DNA 3'-5' helicase</fullName>
        <ecNumber evidence="7">5.6.2.4</ecNumber>
    </recommendedName>
</protein>
<dbReference type="Proteomes" id="UP000053647">
    <property type="component" value="Unassembled WGS sequence"/>
</dbReference>
<dbReference type="Pfam" id="PF00271">
    <property type="entry name" value="Helicase_C"/>
    <property type="match status" value="1"/>
</dbReference>
<evidence type="ECO:0000256" key="6">
    <source>
        <dbReference type="ARBA" id="ARBA00034617"/>
    </source>
</evidence>
<sequence length="668" mass="73897">MSSLRYGVLDLPTIEDLVEASFGVRPCTFQVRSALEQLKRRNMITVAPTGAGKTLTFWIPLLFNGDGISIIITALNGLGDQNIAELKQLGIPADIEEHKYRVIIMSPELITHNKHVSALWNSKRFIARIFNITIDEGHCISEWGKEFRPEYSQLGRLRWILPPHIPFHIASATMPPRILKDVTTTLNMQRETVSRIQLSNDHPNIQLLVVEMLDSTKSVHDLHRILRLPSSVSPLGDGTQQVKFMLFCNSRRDAQHVASFLREQLPPDLRDNIVWFHSGMTQEFRAEMVEKLRRGEIWGICCTDAAGMGLDIHDIELVIQWGYTKSLCILMQRLGRGARGTDVEATGGLATKKTKCSGSGSITIQSHGVPESGHGEGGVNNSSDGSQSESDDEVEDTHRHVIAVPVAPTSGLVMESANSSQRQAEQSAPPKLLPPSSGLSEEEYESAVMDMFINAHEQSICDEVVGNSAHGLCPANNCERCTKGSLKPRYCCDVCNPQSFLLFFAPPPPKSKRAQRLKLAGYKMEASHCSLKEDLISWRQQQLISSGMDDDFYGPHLILTDKIIIRIIELSHHSKLPDVSALKAQTNWIFASEYGAAILAIVNRHFPQPSLNPVPPAMRASTSLLANSSLSIGAPDVSVTKKLRKPTRCSKCHAVGHNGRFLIKIIVL</sequence>
<dbReference type="InterPro" id="IPR001650">
    <property type="entry name" value="Helicase_C-like"/>
</dbReference>
<proteinExistence type="inferred from homology"/>
<evidence type="ECO:0000256" key="2">
    <source>
        <dbReference type="ARBA" id="ARBA00022741"/>
    </source>
</evidence>
<keyword evidence="3" id="KW-0067">ATP-binding</keyword>
<accession>A0A0C9T0R7</accession>
<keyword evidence="2" id="KW-0547">Nucleotide-binding</keyword>
<dbReference type="GO" id="GO:0043138">
    <property type="term" value="F:3'-5' DNA helicase activity"/>
    <property type="evidence" value="ECO:0007669"/>
    <property type="project" value="UniProtKB-EC"/>
</dbReference>
<dbReference type="PANTHER" id="PTHR13710:SF105">
    <property type="entry name" value="ATP-DEPENDENT DNA HELICASE Q1"/>
    <property type="match status" value="1"/>
</dbReference>
<dbReference type="OrthoDB" id="2648609at2759"/>
<dbReference type="Pfam" id="PF00270">
    <property type="entry name" value="DEAD"/>
    <property type="match status" value="1"/>
</dbReference>
<dbReference type="GO" id="GO:0005694">
    <property type="term" value="C:chromosome"/>
    <property type="evidence" value="ECO:0007669"/>
    <property type="project" value="TreeGrafter"/>
</dbReference>